<dbReference type="EMBL" id="JAGDFL010000045">
    <property type="protein sequence ID" value="KAG7399766.1"/>
    <property type="molecule type" value="Genomic_DNA"/>
</dbReference>
<sequence>MLRRRVLRLVRRGRRWGSSSSQNKAASAGPSPAKSIDASQTVVSASERRAAPGFVRIRKGFEAEKHEAEMDSTLARIIGSDWGDRSRQPVSMAMRVYWIVFGVVILNGVYTYLAGKDESFLVDKLRKKADEKLGVVEEENEFEEMADGNDAAIREQAAAGVLVPASEAVAEKNSATNTPASMLNTSAARSGMPFFSPAVTSASNARRVKTKPELERQLAELRLQQKRIKQDFRKSSNGTEREELEHQVRMIDIQKDQLKRMIKRL</sequence>
<dbReference type="AlphaFoldDB" id="A0A8T1X221"/>
<name>A0A8T1X221_9STRA</name>
<feature type="coiled-coil region" evidence="1">
    <location>
        <begin position="211"/>
        <end position="261"/>
    </location>
</feature>
<feature type="transmembrane region" description="Helical" evidence="3">
    <location>
        <begin position="96"/>
        <end position="115"/>
    </location>
</feature>
<evidence type="ECO:0000313" key="5">
    <source>
        <dbReference type="Proteomes" id="UP000693981"/>
    </source>
</evidence>
<keyword evidence="1" id="KW-0175">Coiled coil</keyword>
<keyword evidence="3" id="KW-1133">Transmembrane helix</keyword>
<evidence type="ECO:0000256" key="1">
    <source>
        <dbReference type="SAM" id="Coils"/>
    </source>
</evidence>
<dbReference type="OrthoDB" id="68593at2759"/>
<keyword evidence="3" id="KW-0472">Membrane</keyword>
<evidence type="ECO:0000256" key="2">
    <source>
        <dbReference type="SAM" id="MobiDB-lite"/>
    </source>
</evidence>
<comment type="caution">
    <text evidence="4">The sequence shown here is derived from an EMBL/GenBank/DDBJ whole genome shotgun (WGS) entry which is preliminary data.</text>
</comment>
<accession>A0A8T1X221</accession>
<protein>
    <recommendedName>
        <fullName evidence="6">Transmembrane protein</fullName>
    </recommendedName>
</protein>
<evidence type="ECO:0000313" key="4">
    <source>
        <dbReference type="EMBL" id="KAG7399766.1"/>
    </source>
</evidence>
<keyword evidence="5" id="KW-1185">Reference proteome</keyword>
<reference evidence="4" key="1">
    <citation type="submission" date="2021-02" db="EMBL/GenBank/DDBJ databases">
        <authorList>
            <person name="Palmer J.M."/>
        </authorList>
    </citation>
    <scope>NUCLEOTIDE SEQUENCE</scope>
    <source>
        <strain evidence="4">SCRP23</strain>
    </source>
</reference>
<organism evidence="4 5">
    <name type="scientific">Phytophthora boehmeriae</name>
    <dbReference type="NCBI Taxonomy" id="109152"/>
    <lineage>
        <taxon>Eukaryota</taxon>
        <taxon>Sar</taxon>
        <taxon>Stramenopiles</taxon>
        <taxon>Oomycota</taxon>
        <taxon>Peronosporomycetes</taxon>
        <taxon>Peronosporales</taxon>
        <taxon>Peronosporaceae</taxon>
        <taxon>Phytophthora</taxon>
    </lineage>
</organism>
<evidence type="ECO:0008006" key="6">
    <source>
        <dbReference type="Google" id="ProtNLM"/>
    </source>
</evidence>
<feature type="region of interest" description="Disordered" evidence="2">
    <location>
        <begin position="13"/>
        <end position="38"/>
    </location>
</feature>
<dbReference type="Proteomes" id="UP000693981">
    <property type="component" value="Unassembled WGS sequence"/>
</dbReference>
<evidence type="ECO:0000256" key="3">
    <source>
        <dbReference type="SAM" id="Phobius"/>
    </source>
</evidence>
<keyword evidence="3" id="KW-0812">Transmembrane</keyword>
<feature type="compositionally biased region" description="Low complexity" evidence="2">
    <location>
        <begin position="24"/>
        <end position="35"/>
    </location>
</feature>
<proteinExistence type="predicted"/>
<gene>
    <name evidence="4" type="ORF">PHYBOEH_007929</name>
</gene>